<dbReference type="GO" id="GO:0005886">
    <property type="term" value="C:plasma membrane"/>
    <property type="evidence" value="ECO:0007669"/>
    <property type="project" value="UniProtKB-SubCell"/>
</dbReference>
<evidence type="ECO:0000256" key="4">
    <source>
        <dbReference type="ARBA" id="ARBA00022475"/>
    </source>
</evidence>
<comment type="catalytic activity">
    <reaction evidence="1">
        <text>ATP + protein L-histidine = ADP + protein N-phospho-L-histidine.</text>
        <dbReference type="EC" id="2.7.13.3"/>
    </reaction>
</comment>
<keyword evidence="8 18" id="KW-0812">Transmembrane</keyword>
<evidence type="ECO:0000256" key="7">
    <source>
        <dbReference type="ARBA" id="ARBA00022679"/>
    </source>
</evidence>
<dbReference type="PROSITE" id="PS50109">
    <property type="entry name" value="HIS_KIN"/>
    <property type="match status" value="1"/>
</dbReference>
<evidence type="ECO:0000256" key="12">
    <source>
        <dbReference type="ARBA" id="ARBA00022989"/>
    </source>
</evidence>
<dbReference type="InterPro" id="IPR036097">
    <property type="entry name" value="HisK_dim/P_sf"/>
</dbReference>
<reference evidence="20" key="2">
    <citation type="submission" date="2021-08" db="EMBL/GenBank/DDBJ databases">
        <authorList>
            <person name="Tani A."/>
            <person name="Ola A."/>
            <person name="Ogura Y."/>
            <person name="Katsura K."/>
            <person name="Hayashi T."/>
        </authorList>
    </citation>
    <scope>NUCLEOTIDE SEQUENCE</scope>
    <source>
        <strain evidence="20">NBRC 103626</strain>
    </source>
</reference>
<evidence type="ECO:0000313" key="21">
    <source>
        <dbReference type="Proteomes" id="UP001055108"/>
    </source>
</evidence>
<keyword evidence="10" id="KW-0418">Kinase</keyword>
<dbReference type="EC" id="2.7.13.3" evidence="3"/>
<evidence type="ECO:0000256" key="6">
    <source>
        <dbReference type="ARBA" id="ARBA00022553"/>
    </source>
</evidence>
<feature type="transmembrane region" description="Helical" evidence="18">
    <location>
        <begin position="20"/>
        <end position="40"/>
    </location>
</feature>
<evidence type="ECO:0000256" key="16">
    <source>
        <dbReference type="ARBA" id="ARBA00073143"/>
    </source>
</evidence>
<dbReference type="PRINTS" id="PR00344">
    <property type="entry name" value="BCTRLSENSOR"/>
</dbReference>
<dbReference type="Proteomes" id="UP001055108">
    <property type="component" value="Unassembled WGS sequence"/>
</dbReference>
<dbReference type="Pfam" id="PF00512">
    <property type="entry name" value="HisKA"/>
    <property type="match status" value="1"/>
</dbReference>
<evidence type="ECO:0000256" key="18">
    <source>
        <dbReference type="SAM" id="Phobius"/>
    </source>
</evidence>
<keyword evidence="13" id="KW-0902">Two-component regulatory system</keyword>
<dbReference type="InterPro" id="IPR005467">
    <property type="entry name" value="His_kinase_dom"/>
</dbReference>
<keyword evidence="5" id="KW-0997">Cell inner membrane</keyword>
<keyword evidence="6" id="KW-0597">Phosphoprotein</keyword>
<dbReference type="InterPro" id="IPR003661">
    <property type="entry name" value="HisK_dim/P_dom"/>
</dbReference>
<dbReference type="Gene3D" id="3.30.450.20">
    <property type="entry name" value="PAS domain"/>
    <property type="match status" value="2"/>
</dbReference>
<feature type="domain" description="Histidine kinase" evidence="19">
    <location>
        <begin position="402"/>
        <end position="612"/>
    </location>
</feature>
<dbReference type="GO" id="GO:0000155">
    <property type="term" value="F:phosphorelay sensor kinase activity"/>
    <property type="evidence" value="ECO:0007669"/>
    <property type="project" value="InterPro"/>
</dbReference>
<evidence type="ECO:0000256" key="11">
    <source>
        <dbReference type="ARBA" id="ARBA00022840"/>
    </source>
</evidence>
<keyword evidence="17" id="KW-0175">Coiled coil</keyword>
<comment type="function">
    <text evidence="15">Member of the two-component regulatory system DctB/DctD involved in the transport of C4-dicarboxylates. DctB functions as a membrane-associated protein kinase that phosphorylates DctD in response to environmental signals.</text>
</comment>
<sequence length="623" mass="66292">MSALPGSRPGPGRTASARWFLLGLCLMAMLVATWAGGRVAERWALADLRRTARATLTIQAGALHNEMQRQSALPLALATDPEIAAVLRAEVSGSGEAAAGLADRLSARLAEVAGATGAAVIYVIRPDGLTVAASNATSGRSFIGNNYAFRPYFRGAMADGAGSQFALGTVSGRPGLYLARRVGEGAGVVVVKVEFDAAEAAWREVRERVFVTDARGIVLVASDPAWRFRTLTPLDAEARERSREALEFGAAPLEPLPLYLAENELVRLGRGAAPAQLMLMLDAPVRDTDWRIHTLTPIATAVERERNQGRLIALLATGLLALGLGTLLGRRARTQVRLAEEGARRVELEARVSERTRELSAANDRLREEIEERGRSEAERERLGRELAQAGRLAALGQFAASMAHEINQPLAAIRSYADNTGILVRRGRVDDAAENVAAIGRLVDRIGGLTRQLKGFARRASGRREPVAVDEILRGSLEIVAHRARDENTDLVVRAEPGLSAIGEGARLEQVLVNLLQNALDAVAGRAGGRVELGVTGTEEHVRIAVRDNGPGISDADRAQIFDAFFTTKPDGLGLGLAIARGIVEECGGTLGVEAAEGGGTIFRIVLVRAGVPARELQGETP</sequence>
<dbReference type="EMBL" id="BPQM01000156">
    <property type="protein sequence ID" value="GJD81711.1"/>
    <property type="molecule type" value="Genomic_DNA"/>
</dbReference>
<dbReference type="Gene3D" id="6.10.250.3020">
    <property type="match status" value="1"/>
</dbReference>
<evidence type="ECO:0000256" key="14">
    <source>
        <dbReference type="ARBA" id="ARBA00023136"/>
    </source>
</evidence>
<dbReference type="Gene3D" id="3.30.565.10">
    <property type="entry name" value="Histidine kinase-like ATPase, C-terminal domain"/>
    <property type="match status" value="1"/>
</dbReference>
<dbReference type="Gene3D" id="1.10.287.130">
    <property type="match status" value="1"/>
</dbReference>
<keyword evidence="9" id="KW-0547">Nucleotide-binding</keyword>
<accession>A0AA37HU38</accession>
<dbReference type="SUPFAM" id="SSF55874">
    <property type="entry name" value="ATPase domain of HSP90 chaperone/DNA topoisomerase II/histidine kinase"/>
    <property type="match status" value="1"/>
</dbReference>
<dbReference type="InterPro" id="IPR017055">
    <property type="entry name" value="Sig_transdc_His_kinase_DctB"/>
</dbReference>
<comment type="caution">
    <text evidence="20">The sequence shown here is derived from an EMBL/GenBank/DDBJ whole genome shotgun (WGS) entry which is preliminary data.</text>
</comment>
<dbReference type="PANTHER" id="PTHR43065">
    <property type="entry name" value="SENSOR HISTIDINE KINASE"/>
    <property type="match status" value="1"/>
</dbReference>
<dbReference type="PANTHER" id="PTHR43065:SF46">
    <property type="entry name" value="C4-DICARBOXYLATE TRANSPORT SENSOR PROTEIN DCTB"/>
    <property type="match status" value="1"/>
</dbReference>
<dbReference type="SMART" id="SM00387">
    <property type="entry name" value="HATPase_c"/>
    <property type="match status" value="1"/>
</dbReference>
<evidence type="ECO:0000256" key="10">
    <source>
        <dbReference type="ARBA" id="ARBA00022777"/>
    </source>
</evidence>
<keyword evidence="14 18" id="KW-0472">Membrane</keyword>
<dbReference type="InterPro" id="IPR003594">
    <property type="entry name" value="HATPase_dom"/>
</dbReference>
<dbReference type="SUPFAM" id="SSF103190">
    <property type="entry name" value="Sensory domain-like"/>
    <property type="match status" value="1"/>
</dbReference>
<organism evidence="20 21">
    <name type="scientific">Methylobacterium gregans</name>
    <dbReference type="NCBI Taxonomy" id="374424"/>
    <lineage>
        <taxon>Bacteria</taxon>
        <taxon>Pseudomonadati</taxon>
        <taxon>Pseudomonadota</taxon>
        <taxon>Alphaproteobacteria</taxon>
        <taxon>Hyphomicrobiales</taxon>
        <taxon>Methylobacteriaceae</taxon>
        <taxon>Methylobacterium</taxon>
    </lineage>
</organism>
<keyword evidence="7" id="KW-0808">Transferase</keyword>
<feature type="coiled-coil region" evidence="17">
    <location>
        <begin position="345"/>
        <end position="386"/>
    </location>
</feature>
<dbReference type="InterPro" id="IPR004358">
    <property type="entry name" value="Sig_transdc_His_kin-like_C"/>
</dbReference>
<dbReference type="Pfam" id="PF02518">
    <property type="entry name" value="HATPase_c"/>
    <property type="match status" value="1"/>
</dbReference>
<dbReference type="FunFam" id="1.10.287.130:FF:000049">
    <property type="entry name" value="C4-dicarboxylate transport sensor protein DctB"/>
    <property type="match status" value="1"/>
</dbReference>
<evidence type="ECO:0000256" key="2">
    <source>
        <dbReference type="ARBA" id="ARBA00004429"/>
    </source>
</evidence>
<keyword evidence="4" id="KW-1003">Cell membrane</keyword>
<evidence type="ECO:0000256" key="9">
    <source>
        <dbReference type="ARBA" id="ARBA00022741"/>
    </source>
</evidence>
<name>A0AA37HU38_9HYPH</name>
<evidence type="ECO:0000256" key="1">
    <source>
        <dbReference type="ARBA" id="ARBA00000085"/>
    </source>
</evidence>
<feature type="transmembrane region" description="Helical" evidence="18">
    <location>
        <begin position="311"/>
        <end position="329"/>
    </location>
</feature>
<reference evidence="20" key="1">
    <citation type="journal article" date="2016" name="Front. Microbiol.">
        <title>Genome Sequence of the Piezophilic, Mesophilic Sulfate-Reducing Bacterium Desulfovibrio indicus J2T.</title>
        <authorList>
            <person name="Cao J."/>
            <person name="Maignien L."/>
            <person name="Shao Z."/>
            <person name="Alain K."/>
            <person name="Jebbar M."/>
        </authorList>
    </citation>
    <scope>NUCLEOTIDE SEQUENCE</scope>
    <source>
        <strain evidence="20">NBRC 103626</strain>
    </source>
</reference>
<evidence type="ECO:0000256" key="15">
    <source>
        <dbReference type="ARBA" id="ARBA00059004"/>
    </source>
</evidence>
<gene>
    <name evidence="20" type="primary">dctB</name>
    <name evidence="20" type="ORF">NBEOAGPD_4965</name>
</gene>
<keyword evidence="21" id="KW-1185">Reference proteome</keyword>
<evidence type="ECO:0000256" key="5">
    <source>
        <dbReference type="ARBA" id="ARBA00022519"/>
    </source>
</evidence>
<dbReference type="GO" id="GO:0005524">
    <property type="term" value="F:ATP binding"/>
    <property type="evidence" value="ECO:0007669"/>
    <property type="project" value="UniProtKB-KW"/>
</dbReference>
<evidence type="ECO:0000313" key="20">
    <source>
        <dbReference type="EMBL" id="GJD81711.1"/>
    </source>
</evidence>
<dbReference type="SMART" id="SM00388">
    <property type="entry name" value="HisKA"/>
    <property type="match status" value="1"/>
</dbReference>
<evidence type="ECO:0000256" key="13">
    <source>
        <dbReference type="ARBA" id="ARBA00023012"/>
    </source>
</evidence>
<proteinExistence type="predicted"/>
<evidence type="ECO:0000259" key="19">
    <source>
        <dbReference type="PROSITE" id="PS50109"/>
    </source>
</evidence>
<dbReference type="CDD" id="cd00082">
    <property type="entry name" value="HisKA"/>
    <property type="match status" value="1"/>
</dbReference>
<evidence type="ECO:0000256" key="8">
    <source>
        <dbReference type="ARBA" id="ARBA00022692"/>
    </source>
</evidence>
<dbReference type="AlphaFoldDB" id="A0AA37HU38"/>
<evidence type="ECO:0000256" key="17">
    <source>
        <dbReference type="SAM" id="Coils"/>
    </source>
</evidence>
<keyword evidence="12 18" id="KW-1133">Transmembrane helix</keyword>
<dbReference type="SUPFAM" id="SSF47384">
    <property type="entry name" value="Homodimeric domain of signal transducing histidine kinase"/>
    <property type="match status" value="1"/>
</dbReference>
<keyword evidence="11" id="KW-0067">ATP-binding</keyword>
<comment type="subcellular location">
    <subcellularLocation>
        <location evidence="2">Cell inner membrane</location>
        <topology evidence="2">Multi-pass membrane protein</topology>
    </subcellularLocation>
</comment>
<dbReference type="RefSeq" id="WP_238306937.1">
    <property type="nucleotide sequence ID" value="NZ_BPQM01000156.1"/>
</dbReference>
<dbReference type="InterPro" id="IPR036890">
    <property type="entry name" value="HATPase_C_sf"/>
</dbReference>
<protein>
    <recommendedName>
        <fullName evidence="16">C4-dicarboxylate transport sensor protein DctB</fullName>
        <ecNumber evidence="3">2.7.13.3</ecNumber>
    </recommendedName>
</protein>
<dbReference type="InterPro" id="IPR029151">
    <property type="entry name" value="Sensor-like_sf"/>
</dbReference>
<evidence type="ECO:0000256" key="3">
    <source>
        <dbReference type="ARBA" id="ARBA00012438"/>
    </source>
</evidence>
<dbReference type="PIRSF" id="PIRSF036431">
    <property type="entry name" value="STHK_DctB"/>
    <property type="match status" value="1"/>
</dbReference>